<sequence>MAKRWLPLLILAAGVAGFLLLRLTRPEPPDAEPAERSWRVGVQTLTLARHTPVLPLYGEVVAPDQLTVVASLAGRVAERPVREGDTVAAGALLVAVSEEDVTPLLHQAEAQVADLEAQIAAESVRHRSDLRALESEQAILANARRQFQRLESLLARNLASRESLEAATDALARAELTVRTRQRAIDEHPARMASLEARLAQARANWATVRRDADRARVLAPFAGVVTDIRVAPGDQVARNAPLLTLYPEDGLELRALVPEGYRPELEQALAAGAELRAEATEGGYRFRLVRFSGQASPAGTEAILRLMPGTGRPRPGALLPILLQRPARADTVAVPFSALYGADRVYLVDDQQRLRRVAVERVGEIRRPDGSPWLLIAGPSLASGQRLVVTHLPNAVTGLKVDAVEPEPGS</sequence>
<protein>
    <submittedName>
        <fullName evidence="2">RND transporter</fullName>
    </submittedName>
</protein>
<evidence type="ECO:0000313" key="2">
    <source>
        <dbReference type="EMBL" id="ONF44883.1"/>
    </source>
</evidence>
<dbReference type="RefSeq" id="WP_076723132.1">
    <property type="nucleotide sequence ID" value="NZ_MSCW01000002.1"/>
</dbReference>
<dbReference type="Gene3D" id="2.40.30.170">
    <property type="match status" value="1"/>
</dbReference>
<keyword evidence="3" id="KW-1185">Reference proteome</keyword>
<accession>A0A1V2DW10</accession>
<gene>
    <name evidence="2" type="ORF">BTO32_03880</name>
</gene>
<dbReference type="AlphaFoldDB" id="A0A1V2DW10"/>
<dbReference type="GO" id="GO:0015562">
    <property type="term" value="F:efflux transmembrane transporter activity"/>
    <property type="evidence" value="ECO:0007669"/>
    <property type="project" value="TreeGrafter"/>
</dbReference>
<proteinExistence type="predicted"/>
<dbReference type="PANTHER" id="PTHR30469:SF15">
    <property type="entry name" value="HLYD FAMILY OF SECRETION PROTEINS"/>
    <property type="match status" value="1"/>
</dbReference>
<dbReference type="Gene3D" id="2.40.50.100">
    <property type="match status" value="1"/>
</dbReference>
<dbReference type="SUPFAM" id="SSF111369">
    <property type="entry name" value="HlyD-like secretion proteins"/>
    <property type="match status" value="1"/>
</dbReference>
<feature type="coiled-coil region" evidence="1">
    <location>
        <begin position="105"/>
        <end position="153"/>
    </location>
</feature>
<dbReference type="Gene3D" id="1.10.287.470">
    <property type="entry name" value="Helix hairpin bin"/>
    <property type="match status" value="1"/>
</dbReference>
<dbReference type="STRING" id="135739.BTO32_03880"/>
<keyword evidence="1" id="KW-0175">Coiled coil</keyword>
<comment type="caution">
    <text evidence="2">The sequence shown here is derived from an EMBL/GenBank/DDBJ whole genome shotgun (WGS) entry which is preliminary data.</text>
</comment>
<name>A0A1V2DW10_9GAMM</name>
<dbReference type="OrthoDB" id="8524475at2"/>
<dbReference type="PANTHER" id="PTHR30469">
    <property type="entry name" value="MULTIDRUG RESISTANCE PROTEIN MDTA"/>
    <property type="match status" value="1"/>
</dbReference>
<dbReference type="Proteomes" id="UP000189339">
    <property type="component" value="Unassembled WGS sequence"/>
</dbReference>
<dbReference type="GO" id="GO:1990281">
    <property type="term" value="C:efflux pump complex"/>
    <property type="evidence" value="ECO:0007669"/>
    <property type="project" value="TreeGrafter"/>
</dbReference>
<organism evidence="2 3">
    <name type="scientific">Marinobacter lutaoensis</name>
    <dbReference type="NCBI Taxonomy" id="135739"/>
    <lineage>
        <taxon>Bacteria</taxon>
        <taxon>Pseudomonadati</taxon>
        <taxon>Pseudomonadota</taxon>
        <taxon>Gammaproteobacteria</taxon>
        <taxon>Pseudomonadales</taxon>
        <taxon>Marinobacteraceae</taxon>
        <taxon>Marinobacter</taxon>
    </lineage>
</organism>
<dbReference type="EMBL" id="MSCW01000002">
    <property type="protein sequence ID" value="ONF44883.1"/>
    <property type="molecule type" value="Genomic_DNA"/>
</dbReference>
<evidence type="ECO:0000256" key="1">
    <source>
        <dbReference type="SAM" id="Coils"/>
    </source>
</evidence>
<evidence type="ECO:0000313" key="3">
    <source>
        <dbReference type="Proteomes" id="UP000189339"/>
    </source>
</evidence>
<reference evidence="2 3" key="1">
    <citation type="submission" date="2016-12" db="EMBL/GenBank/DDBJ databases">
        <title>Marinobacter lutaoensis whole genome sequencing.</title>
        <authorList>
            <person name="Verma A."/>
            <person name="Krishnamurthi S."/>
        </authorList>
    </citation>
    <scope>NUCLEOTIDE SEQUENCE [LARGE SCALE GENOMIC DNA]</scope>
    <source>
        <strain evidence="2 3">T5054</strain>
    </source>
</reference>